<reference evidence="2 3" key="1">
    <citation type="submission" date="2016-10" db="EMBL/GenBank/DDBJ databases">
        <title>Arsenicibacter rosenii gen. nov., sp. nov., an efficient arsenic-methylating bacterium isolated from an arsenic-contaminated paddy soil.</title>
        <authorList>
            <person name="Huang K."/>
        </authorList>
    </citation>
    <scope>NUCLEOTIDE SEQUENCE [LARGE SCALE GENOMIC DNA]</scope>
    <source>
        <strain evidence="2 3">SM-1</strain>
    </source>
</reference>
<evidence type="ECO:0000313" key="2">
    <source>
        <dbReference type="EMBL" id="OIN55747.1"/>
    </source>
</evidence>
<name>A0A1S2VAI9_9BACT</name>
<dbReference type="EMBL" id="MORL01000038">
    <property type="protein sequence ID" value="OIN55747.1"/>
    <property type="molecule type" value="Genomic_DNA"/>
</dbReference>
<sequence length="78" mass="8893">MDNQQLKTDLTEARQIVYRAYLHGMTLPADYQRATAAIDHVLAQLSPQPVQDPERPAEAPDRKPPRRTPATRQPTIFE</sequence>
<dbReference type="AlphaFoldDB" id="A0A1S2VAI9"/>
<accession>A0A1S2VAI9</accession>
<keyword evidence="3" id="KW-1185">Reference proteome</keyword>
<dbReference type="RefSeq" id="WP_071506632.1">
    <property type="nucleotide sequence ID" value="NZ_MORL01000038.1"/>
</dbReference>
<proteinExistence type="predicted"/>
<dbReference type="Proteomes" id="UP000181790">
    <property type="component" value="Unassembled WGS sequence"/>
</dbReference>
<organism evidence="2 3">
    <name type="scientific">Arsenicibacter rosenii</name>
    <dbReference type="NCBI Taxonomy" id="1750698"/>
    <lineage>
        <taxon>Bacteria</taxon>
        <taxon>Pseudomonadati</taxon>
        <taxon>Bacteroidota</taxon>
        <taxon>Cytophagia</taxon>
        <taxon>Cytophagales</taxon>
        <taxon>Spirosomataceae</taxon>
        <taxon>Arsenicibacter</taxon>
    </lineage>
</organism>
<comment type="caution">
    <text evidence="2">The sequence shown here is derived from an EMBL/GenBank/DDBJ whole genome shotgun (WGS) entry which is preliminary data.</text>
</comment>
<feature type="region of interest" description="Disordered" evidence="1">
    <location>
        <begin position="45"/>
        <end position="78"/>
    </location>
</feature>
<feature type="compositionally biased region" description="Basic and acidic residues" evidence="1">
    <location>
        <begin position="52"/>
        <end position="63"/>
    </location>
</feature>
<evidence type="ECO:0000313" key="3">
    <source>
        <dbReference type="Proteomes" id="UP000181790"/>
    </source>
</evidence>
<protein>
    <submittedName>
        <fullName evidence="2">Uncharacterized protein</fullName>
    </submittedName>
</protein>
<gene>
    <name evidence="2" type="ORF">BLX24_28440</name>
</gene>
<evidence type="ECO:0000256" key="1">
    <source>
        <dbReference type="SAM" id="MobiDB-lite"/>
    </source>
</evidence>
<feature type="compositionally biased region" description="Low complexity" evidence="1">
    <location>
        <begin position="68"/>
        <end position="78"/>
    </location>
</feature>